<accession>A0A835XRT2</accession>
<keyword evidence="2" id="KW-1185">Reference proteome</keyword>
<reference evidence="1" key="1">
    <citation type="journal article" date="2020" name="bioRxiv">
        <title>Comparative genomics of Chlamydomonas.</title>
        <authorList>
            <person name="Craig R.J."/>
            <person name="Hasan A.R."/>
            <person name="Ness R.W."/>
            <person name="Keightley P.D."/>
        </authorList>
    </citation>
    <scope>NUCLEOTIDE SEQUENCE</scope>
    <source>
        <strain evidence="1">CCAP 11/70</strain>
    </source>
</reference>
<protein>
    <submittedName>
        <fullName evidence="1">Uncharacterized protein</fullName>
    </submittedName>
</protein>
<dbReference type="Proteomes" id="UP000612055">
    <property type="component" value="Unassembled WGS sequence"/>
</dbReference>
<organism evidence="1 2">
    <name type="scientific">Edaphochlamys debaryana</name>
    <dbReference type="NCBI Taxonomy" id="47281"/>
    <lineage>
        <taxon>Eukaryota</taxon>
        <taxon>Viridiplantae</taxon>
        <taxon>Chlorophyta</taxon>
        <taxon>core chlorophytes</taxon>
        <taxon>Chlorophyceae</taxon>
        <taxon>CS clade</taxon>
        <taxon>Chlamydomonadales</taxon>
        <taxon>Chlamydomonadales incertae sedis</taxon>
        <taxon>Edaphochlamys</taxon>
    </lineage>
</organism>
<proteinExistence type="predicted"/>
<gene>
    <name evidence="1" type="ORF">HYH03_013608</name>
</gene>
<evidence type="ECO:0000313" key="2">
    <source>
        <dbReference type="Proteomes" id="UP000612055"/>
    </source>
</evidence>
<dbReference type="EMBL" id="JAEHOE010000092">
    <property type="protein sequence ID" value="KAG2487763.1"/>
    <property type="molecule type" value="Genomic_DNA"/>
</dbReference>
<comment type="caution">
    <text evidence="1">The sequence shown here is derived from an EMBL/GenBank/DDBJ whole genome shotgun (WGS) entry which is preliminary data.</text>
</comment>
<dbReference type="AlphaFoldDB" id="A0A835XRT2"/>
<sequence length="150" mass="16195">MASNVVHVLVHLTSDSVQNGFRTYTGLVKIYPDRTDATTKLAKLVFLSGSTIHARVDLGLTKKHPDFEWASDAMDDFVNALNLEEEDATDPFGTWAGRHETEVKNANAAGGALIKILDAQSWVDGLLPNDAPNEELLAALREYAAATASA</sequence>
<name>A0A835XRT2_9CHLO</name>
<evidence type="ECO:0000313" key="1">
    <source>
        <dbReference type="EMBL" id="KAG2487763.1"/>
    </source>
</evidence>